<name>A0A964XNG5_9ACTN</name>
<dbReference type="Proteomes" id="UP000598297">
    <property type="component" value="Unassembled WGS sequence"/>
</dbReference>
<keyword evidence="1" id="KW-1133">Transmembrane helix</keyword>
<organism evidence="2 3">
    <name type="scientific">Streptomyces boluensis</name>
    <dbReference type="NCBI Taxonomy" id="1775135"/>
    <lineage>
        <taxon>Bacteria</taxon>
        <taxon>Bacillati</taxon>
        <taxon>Actinomycetota</taxon>
        <taxon>Actinomycetes</taxon>
        <taxon>Kitasatosporales</taxon>
        <taxon>Streptomycetaceae</taxon>
        <taxon>Streptomyces</taxon>
    </lineage>
</organism>
<keyword evidence="1" id="KW-0472">Membrane</keyword>
<reference evidence="2" key="1">
    <citation type="submission" date="2020-01" db="EMBL/GenBank/DDBJ databases">
        <title>Whole-genome analyses of novel actinobacteria.</title>
        <authorList>
            <person name="Sahin N."/>
        </authorList>
    </citation>
    <scope>NUCLEOTIDE SEQUENCE</scope>
    <source>
        <strain evidence="2">YC537</strain>
    </source>
</reference>
<keyword evidence="1" id="KW-0812">Transmembrane</keyword>
<gene>
    <name evidence="2" type="ORF">GUY60_20550</name>
</gene>
<comment type="caution">
    <text evidence="2">The sequence shown here is derived from an EMBL/GenBank/DDBJ whole genome shotgun (WGS) entry which is preliminary data.</text>
</comment>
<protein>
    <submittedName>
        <fullName evidence="2">Uncharacterized protein</fullName>
    </submittedName>
</protein>
<evidence type="ECO:0000256" key="1">
    <source>
        <dbReference type="SAM" id="Phobius"/>
    </source>
</evidence>
<evidence type="ECO:0000313" key="3">
    <source>
        <dbReference type="Proteomes" id="UP000598297"/>
    </source>
</evidence>
<accession>A0A964XNG5</accession>
<dbReference type="RefSeq" id="WP_161699961.1">
    <property type="nucleotide sequence ID" value="NZ_JAAAHS010000164.1"/>
</dbReference>
<dbReference type="EMBL" id="JAAAHS010000164">
    <property type="protein sequence ID" value="NBE53767.1"/>
    <property type="molecule type" value="Genomic_DNA"/>
</dbReference>
<evidence type="ECO:0000313" key="2">
    <source>
        <dbReference type="EMBL" id="NBE53767.1"/>
    </source>
</evidence>
<sequence>MKGTPVKLVLWLVLLAALLTNLTSPFYLEGSSQALLSVGTGAVVVAAAGGLWHLRSRHLRSRAAEPEDQSGA</sequence>
<feature type="transmembrane region" description="Helical" evidence="1">
    <location>
        <begin position="35"/>
        <end position="54"/>
    </location>
</feature>
<proteinExistence type="predicted"/>
<keyword evidence="3" id="KW-1185">Reference proteome</keyword>
<dbReference type="AlphaFoldDB" id="A0A964XNG5"/>